<dbReference type="OrthoDB" id="699517at2759"/>
<dbReference type="Gramene" id="TraesLDM2A03G00590670.1">
    <property type="protein sequence ID" value="TraesLDM2A03G00590670.1"/>
    <property type="gene ID" value="TraesLDM2A03G00590670"/>
</dbReference>
<organism evidence="3">
    <name type="scientific">Triticum aestivum</name>
    <name type="common">Wheat</name>
    <dbReference type="NCBI Taxonomy" id="4565"/>
    <lineage>
        <taxon>Eukaryota</taxon>
        <taxon>Viridiplantae</taxon>
        <taxon>Streptophyta</taxon>
        <taxon>Embryophyta</taxon>
        <taxon>Tracheophyta</taxon>
        <taxon>Spermatophyta</taxon>
        <taxon>Magnoliopsida</taxon>
        <taxon>Liliopsida</taxon>
        <taxon>Poales</taxon>
        <taxon>Poaceae</taxon>
        <taxon>BOP clade</taxon>
        <taxon>Pooideae</taxon>
        <taxon>Triticodae</taxon>
        <taxon>Triticeae</taxon>
        <taxon>Triticinae</taxon>
        <taxon>Triticum</taxon>
    </lineage>
</organism>
<dbReference type="Gramene" id="TraesNOR2A03G00596030.1">
    <property type="protein sequence ID" value="TraesNOR2A03G00596030.1"/>
    <property type="gene ID" value="TraesNOR2A03G00596030"/>
</dbReference>
<dbReference type="GeneID" id="123184325"/>
<reference evidence="3" key="2">
    <citation type="submission" date="2018-10" db="UniProtKB">
        <authorList>
            <consortium name="EnsemblPlants"/>
        </authorList>
    </citation>
    <scope>IDENTIFICATION</scope>
</reference>
<dbReference type="Gramene" id="TraesCS2A02G032800.1">
    <property type="protein sequence ID" value="TraesCS2A02G032800.1"/>
    <property type="gene ID" value="TraesCS2A02G032800"/>
</dbReference>
<protein>
    <recommendedName>
        <fullName evidence="5">t-SNARE coiled-coil homology domain-containing protein</fullName>
    </recommendedName>
</protein>
<dbReference type="EnsemblPlants" id="TraesCS2A02G032800.1">
    <property type="protein sequence ID" value="TraesCS2A02G032800.1"/>
    <property type="gene ID" value="TraesCS2A02G032800"/>
</dbReference>
<sequence>MALRSLVRKLPALGARSPMMAPRMGPVHALSPAAGSRLMSHGGTGGQVVYSDDEATLAKQREEIKRMAAEFDQSMKDISKNLDDMDLVERRCKEDLANFHRRLDNMQKVVNVALIVLVPISILKFLSL</sequence>
<keyword evidence="4" id="KW-1185">Reference proteome</keyword>
<dbReference type="Gramene" id="TraesWEE_scaffold_002640_01G001500.1">
    <property type="protein sequence ID" value="TraesWEE_scaffold_002640_01G001500.1"/>
    <property type="gene ID" value="TraesWEE_scaffold_002640_01G001500"/>
</dbReference>
<dbReference type="Gramene" id="TraesARI2A03G00595020.1">
    <property type="protein sequence ID" value="TraesARI2A03G00595020.1"/>
    <property type="gene ID" value="TraesARI2A03G00595020"/>
</dbReference>
<feature type="coiled-coil region" evidence="1">
    <location>
        <begin position="50"/>
        <end position="77"/>
    </location>
</feature>
<dbReference type="SMR" id="A0A3B6APH9"/>
<dbReference type="Gramene" id="TraesLAC2A03G00592380.1">
    <property type="protein sequence ID" value="TraesLAC2A03G00592380.1"/>
    <property type="gene ID" value="TraesLAC2A03G00592380"/>
</dbReference>
<keyword evidence="2" id="KW-0812">Transmembrane</keyword>
<dbReference type="Gramene" id="TraesCLE_scaffold_062438_01G000300.1">
    <property type="protein sequence ID" value="TraesCLE_scaffold_062438_01G000300.1"/>
    <property type="gene ID" value="TraesCLE_scaffold_062438_01G000300"/>
</dbReference>
<dbReference type="Gramene" id="TraesCAD_scaffold_033610_01G000300.1">
    <property type="protein sequence ID" value="TraesCAD_scaffold_033610_01G000300.1"/>
    <property type="gene ID" value="TraesCAD_scaffold_033610_01G000300"/>
</dbReference>
<feature type="transmembrane region" description="Helical" evidence="2">
    <location>
        <begin position="109"/>
        <end position="127"/>
    </location>
</feature>
<evidence type="ECO:0000313" key="3">
    <source>
        <dbReference type="EnsemblPlants" id="TraesCS2A02G032800.1"/>
    </source>
</evidence>
<dbReference type="Proteomes" id="UP000019116">
    <property type="component" value="Chromosome 2A"/>
</dbReference>
<dbReference type="Gramene" id="TraesJUL2A03G00591520.1">
    <property type="protein sequence ID" value="TraesJUL2A03G00591520.1"/>
    <property type="gene ID" value="TraesJUL2A03G00591520"/>
</dbReference>
<dbReference type="Gramene" id="TraesPARA_EIv1.0_0457950.1">
    <property type="protein sequence ID" value="TraesPARA_EIv1.0_0457950.1.CDS"/>
    <property type="gene ID" value="TraesPARA_EIv1.0_0457950"/>
</dbReference>
<gene>
    <name evidence="3" type="primary">LOC123184325</name>
</gene>
<proteinExistence type="predicted"/>
<dbReference type="RefSeq" id="XP_044452405.1">
    <property type="nucleotide sequence ID" value="XM_044596470.1"/>
</dbReference>
<dbReference type="AlphaFoldDB" id="A0A3B6APH9"/>
<keyword evidence="2" id="KW-0472">Membrane</keyword>
<dbReference type="Gramene" id="TraesCS2A03G0064800.1">
    <property type="protein sequence ID" value="TraesCS2A03G0064800.1.CDS"/>
    <property type="gene ID" value="TraesCS2A03G0064800"/>
</dbReference>
<keyword evidence="1" id="KW-0175">Coiled coil</keyword>
<name>A0A3B6APH9_WHEAT</name>
<keyword evidence="2" id="KW-1133">Transmembrane helix</keyword>
<accession>A0A3B6APH9</accession>
<evidence type="ECO:0000256" key="1">
    <source>
        <dbReference type="SAM" id="Coils"/>
    </source>
</evidence>
<evidence type="ECO:0008006" key="5">
    <source>
        <dbReference type="Google" id="ProtNLM"/>
    </source>
</evidence>
<evidence type="ECO:0000256" key="2">
    <source>
        <dbReference type="SAM" id="Phobius"/>
    </source>
</evidence>
<reference evidence="3" key="1">
    <citation type="submission" date="2018-08" db="EMBL/GenBank/DDBJ databases">
        <authorList>
            <person name="Rossello M."/>
        </authorList>
    </citation>
    <scope>NUCLEOTIDE SEQUENCE [LARGE SCALE GENOMIC DNA]</scope>
    <source>
        <strain evidence="3">cv. Chinese Spring</strain>
    </source>
</reference>
<evidence type="ECO:0000313" key="4">
    <source>
        <dbReference type="Proteomes" id="UP000019116"/>
    </source>
</evidence>
<dbReference type="Gramene" id="TraesROB_scaffold_059273_01G000100.1">
    <property type="protein sequence ID" value="TraesROB_scaffold_059273_01G000100.1"/>
    <property type="gene ID" value="TraesROB_scaffold_059273_01G000100"/>
</dbReference>
<dbReference type="OMA" id="MMAPRMG"/>